<evidence type="ECO:0000256" key="1">
    <source>
        <dbReference type="ARBA" id="ARBA00004651"/>
    </source>
</evidence>
<feature type="transmembrane region" description="Helical" evidence="8">
    <location>
        <begin position="131"/>
        <end position="164"/>
    </location>
</feature>
<evidence type="ECO:0000256" key="6">
    <source>
        <dbReference type="ARBA" id="ARBA00022989"/>
    </source>
</evidence>
<dbReference type="OrthoDB" id="8556356at2"/>
<feature type="transmembrane region" description="Helical" evidence="8">
    <location>
        <begin position="439"/>
        <end position="458"/>
    </location>
</feature>
<keyword evidence="5 8" id="KW-0812">Transmembrane</keyword>
<keyword evidence="3 9" id="KW-0328">Glycosyltransferase</keyword>
<accession>A0A0N0XKW8</accession>
<feature type="transmembrane region" description="Helical" evidence="8">
    <location>
        <begin position="408"/>
        <end position="427"/>
    </location>
</feature>
<dbReference type="EMBL" id="LAQT01000001">
    <property type="protein sequence ID" value="KPC55052.1"/>
    <property type="molecule type" value="Genomic_DNA"/>
</dbReference>
<protein>
    <submittedName>
        <fullName evidence="9">Undecaprenyl phosphate-alpha-4-amino-4-deoxy-L-arabinose arabinosyl transferase</fullName>
        <ecNumber evidence="9">2.4.2.43</ecNumber>
    </submittedName>
</protein>
<keyword evidence="4 9" id="KW-0808">Transferase</keyword>
<evidence type="ECO:0000256" key="3">
    <source>
        <dbReference type="ARBA" id="ARBA00022676"/>
    </source>
</evidence>
<evidence type="ECO:0000256" key="5">
    <source>
        <dbReference type="ARBA" id="ARBA00022692"/>
    </source>
</evidence>
<feature type="transmembrane region" description="Helical" evidence="8">
    <location>
        <begin position="279"/>
        <end position="297"/>
    </location>
</feature>
<dbReference type="STRING" id="857265.WG78_00295"/>
<feature type="transmembrane region" description="Helical" evidence="8">
    <location>
        <begin position="103"/>
        <end position="124"/>
    </location>
</feature>
<dbReference type="GO" id="GO:0005886">
    <property type="term" value="C:plasma membrane"/>
    <property type="evidence" value="ECO:0007669"/>
    <property type="project" value="UniProtKB-SubCell"/>
</dbReference>
<evidence type="ECO:0000256" key="2">
    <source>
        <dbReference type="ARBA" id="ARBA00022475"/>
    </source>
</evidence>
<feature type="transmembrane region" description="Helical" evidence="8">
    <location>
        <begin position="218"/>
        <end position="241"/>
    </location>
</feature>
<dbReference type="RefSeq" id="WP_053935786.1">
    <property type="nucleotide sequence ID" value="NZ_LAQT01000001.1"/>
</dbReference>
<proteinExistence type="predicted"/>
<organism evidence="9 10">
    <name type="scientific">Amantichitinum ursilacus</name>
    <dbReference type="NCBI Taxonomy" id="857265"/>
    <lineage>
        <taxon>Bacteria</taxon>
        <taxon>Pseudomonadati</taxon>
        <taxon>Pseudomonadota</taxon>
        <taxon>Betaproteobacteria</taxon>
        <taxon>Neisseriales</taxon>
        <taxon>Chitinibacteraceae</taxon>
        <taxon>Amantichitinum</taxon>
    </lineage>
</organism>
<keyword evidence="7 8" id="KW-0472">Membrane</keyword>
<evidence type="ECO:0000313" key="10">
    <source>
        <dbReference type="Proteomes" id="UP000037939"/>
    </source>
</evidence>
<dbReference type="EC" id="2.4.2.43" evidence="9"/>
<dbReference type="PANTHER" id="PTHR33908">
    <property type="entry name" value="MANNOSYLTRANSFERASE YKCB-RELATED"/>
    <property type="match status" value="1"/>
</dbReference>
<reference evidence="9 10" key="1">
    <citation type="submission" date="2015-07" db="EMBL/GenBank/DDBJ databases">
        <title>Draft genome sequence of the Amantichitinum ursilacus IGB-41, a new chitin-degrading bacterium.</title>
        <authorList>
            <person name="Kirstahler P."/>
            <person name="Guenther M."/>
            <person name="Grumaz C."/>
            <person name="Rupp S."/>
            <person name="Zibek S."/>
            <person name="Sohn K."/>
        </authorList>
    </citation>
    <scope>NUCLEOTIDE SEQUENCE [LARGE SCALE GENOMIC DNA]</scope>
    <source>
        <strain evidence="9 10">IGB-41</strain>
    </source>
</reference>
<keyword evidence="6 8" id="KW-1133">Transmembrane helix</keyword>
<dbReference type="PATRIC" id="fig|857265.3.peg.62"/>
<feature type="transmembrane region" description="Helical" evidence="8">
    <location>
        <begin position="333"/>
        <end position="352"/>
    </location>
</feature>
<evidence type="ECO:0000256" key="8">
    <source>
        <dbReference type="SAM" id="Phobius"/>
    </source>
</evidence>
<sequence length="582" mass="63962">MRDLNFSGWRNNAAARIPAVPLLGLLLLVLAWVLPGLIGHQPWKPDEGYTFGLVQHIAASGDWVVPMLAGEPFMEKPPIFFITASWCLQAFGGVLPLHDAARLAAGIWLSIALAGLALAARLVYGKQAGRWAIVVALGCLGLPLRAHQLITDIALFAGIAWGLYAKLLAPSRPVLAGVLLGVAGAVALLAKGLLGPGLIGLTALVLPLLSPTYRNRRYAWTLGLALLVGLPLPALWMWSLYQRSADLFNLWLWVNNLGRFNGTAHLGPHAQHLFYFRTLPWYAFPALPLALLALWRARRGTVRIAGSALLPVLLAFGVGLTVLSLAADARELYAMPLLAPLAILAVGALVEYPQPVLRWRIASAVTLLLSVVLVALIVVCGFALASGAPAGLAHWLVTRRFIGWQPAWYWQGWLAYALILALVLGFWRAVSAGTPAGFAWRWFLLVVALWGGLSTLWLPAFDHVMRYRETFLQLQPRLAQLQQQQQCVASYRFGEPQRAMLDYYDHFRTLRVETQPAAWNCRWLLVGSEDGQLPAAVTARQLQPVQIAVRPGDARDRFMLFQLPGTVNELWPQDEIRRAVGK</sequence>
<feature type="transmembrane region" description="Helical" evidence="8">
    <location>
        <begin position="309"/>
        <end position="327"/>
    </location>
</feature>
<feature type="transmembrane region" description="Helical" evidence="8">
    <location>
        <begin position="364"/>
        <end position="388"/>
    </location>
</feature>
<dbReference type="InterPro" id="IPR050297">
    <property type="entry name" value="LipidA_mod_glycosyltrf_83"/>
</dbReference>
<dbReference type="GO" id="GO:0103015">
    <property type="term" value="F:4-amino-4-deoxy-L-arabinose transferase activity"/>
    <property type="evidence" value="ECO:0007669"/>
    <property type="project" value="UniProtKB-EC"/>
</dbReference>
<feature type="transmembrane region" description="Helical" evidence="8">
    <location>
        <begin position="20"/>
        <end position="38"/>
    </location>
</feature>
<feature type="transmembrane region" description="Helical" evidence="8">
    <location>
        <begin position="176"/>
        <end position="206"/>
    </location>
</feature>
<evidence type="ECO:0000256" key="4">
    <source>
        <dbReference type="ARBA" id="ARBA00022679"/>
    </source>
</evidence>
<dbReference type="AlphaFoldDB" id="A0A0N0XKW8"/>
<comment type="caution">
    <text evidence="9">The sequence shown here is derived from an EMBL/GenBank/DDBJ whole genome shotgun (WGS) entry which is preliminary data.</text>
</comment>
<dbReference type="Proteomes" id="UP000037939">
    <property type="component" value="Unassembled WGS sequence"/>
</dbReference>
<keyword evidence="10" id="KW-1185">Reference proteome</keyword>
<evidence type="ECO:0000313" key="9">
    <source>
        <dbReference type="EMBL" id="KPC55052.1"/>
    </source>
</evidence>
<dbReference type="PANTHER" id="PTHR33908:SF11">
    <property type="entry name" value="MEMBRANE PROTEIN"/>
    <property type="match status" value="1"/>
</dbReference>
<evidence type="ECO:0000256" key="7">
    <source>
        <dbReference type="ARBA" id="ARBA00023136"/>
    </source>
</evidence>
<keyword evidence="2" id="KW-1003">Cell membrane</keyword>
<gene>
    <name evidence="9" type="primary">arnT_1</name>
    <name evidence="9" type="ORF">WG78_00295</name>
</gene>
<dbReference type="GO" id="GO:0009103">
    <property type="term" value="P:lipopolysaccharide biosynthetic process"/>
    <property type="evidence" value="ECO:0007669"/>
    <property type="project" value="UniProtKB-ARBA"/>
</dbReference>
<comment type="subcellular location">
    <subcellularLocation>
        <location evidence="1">Cell membrane</location>
        <topology evidence="1">Multi-pass membrane protein</topology>
    </subcellularLocation>
</comment>
<name>A0A0N0XKW8_9NEIS</name>